<dbReference type="EMBL" id="CACRXK020012300">
    <property type="protein sequence ID" value="CAB4023069.1"/>
    <property type="molecule type" value="Genomic_DNA"/>
</dbReference>
<proteinExistence type="predicted"/>
<accession>A0A7D9J6B8</accession>
<dbReference type="PANTHER" id="PTHR24543:SF325">
    <property type="entry name" value="F5_8 TYPE C DOMAIN-CONTAINING PROTEIN"/>
    <property type="match status" value="1"/>
</dbReference>
<evidence type="ECO:0000313" key="3">
    <source>
        <dbReference type="Proteomes" id="UP001152795"/>
    </source>
</evidence>
<dbReference type="PANTHER" id="PTHR24543">
    <property type="entry name" value="MULTICOPPER OXIDASE-RELATED"/>
    <property type="match status" value="1"/>
</dbReference>
<keyword evidence="3" id="KW-1185">Reference proteome</keyword>
<evidence type="ECO:0000256" key="1">
    <source>
        <dbReference type="ARBA" id="ARBA00023157"/>
    </source>
</evidence>
<reference evidence="2" key="1">
    <citation type="submission" date="2020-04" db="EMBL/GenBank/DDBJ databases">
        <authorList>
            <person name="Alioto T."/>
            <person name="Alioto T."/>
            <person name="Gomez Garrido J."/>
        </authorList>
    </citation>
    <scope>NUCLEOTIDE SEQUENCE</scope>
    <source>
        <strain evidence="2">A484AB</strain>
    </source>
</reference>
<sequence length="148" mass="16919">MESGKIRDNHITASSEYNIGHRAPNGRLNFMANGGRTGAWSSRRNDRNQWLQVDFQRSIIITGISTQGRENCCVQFVKRYTISFGDNGIQFHSYKPKGILKVFGGNSDRKSIVNNNFTPLIVARFIRVHATEWNQHISMRAEFYGCSF</sequence>
<evidence type="ECO:0000313" key="2">
    <source>
        <dbReference type="EMBL" id="CAB4023069.1"/>
    </source>
</evidence>
<gene>
    <name evidence="2" type="ORF">PACLA_8A003659</name>
</gene>
<dbReference type="FunFam" id="2.60.120.260:FF:000002">
    <property type="entry name" value="Coagulation factor VIII"/>
    <property type="match status" value="1"/>
</dbReference>
<name>A0A7D9J6B8_PARCT</name>
<keyword evidence="1" id="KW-1015">Disulfide bond</keyword>
<protein>
    <submittedName>
        <fullName evidence="2">Uncharacterized protein</fullName>
    </submittedName>
</protein>
<organism evidence="2 3">
    <name type="scientific">Paramuricea clavata</name>
    <name type="common">Red gorgonian</name>
    <name type="synonym">Violescent sea-whip</name>
    <dbReference type="NCBI Taxonomy" id="317549"/>
    <lineage>
        <taxon>Eukaryota</taxon>
        <taxon>Metazoa</taxon>
        <taxon>Cnidaria</taxon>
        <taxon>Anthozoa</taxon>
        <taxon>Octocorallia</taxon>
        <taxon>Malacalcyonacea</taxon>
        <taxon>Plexauridae</taxon>
        <taxon>Paramuricea</taxon>
    </lineage>
</organism>
<dbReference type="InterPro" id="IPR008979">
    <property type="entry name" value="Galactose-bd-like_sf"/>
</dbReference>
<dbReference type="CDD" id="cd00057">
    <property type="entry name" value="FA58C"/>
    <property type="match status" value="1"/>
</dbReference>
<dbReference type="OrthoDB" id="10067267at2759"/>
<dbReference type="Gene3D" id="2.60.120.260">
    <property type="entry name" value="Galactose-binding domain-like"/>
    <property type="match status" value="1"/>
</dbReference>
<comment type="caution">
    <text evidence="2">The sequence shown here is derived from an EMBL/GenBank/DDBJ whole genome shotgun (WGS) entry which is preliminary data.</text>
</comment>
<dbReference type="PROSITE" id="PS01285">
    <property type="entry name" value="FA58C_1"/>
    <property type="match status" value="1"/>
</dbReference>
<dbReference type="AlphaFoldDB" id="A0A7D9J6B8"/>
<dbReference type="SMART" id="SM00231">
    <property type="entry name" value="FA58C"/>
    <property type="match status" value="1"/>
</dbReference>
<dbReference type="PROSITE" id="PS50022">
    <property type="entry name" value="FA58C_3"/>
    <property type="match status" value="1"/>
</dbReference>
<dbReference type="SUPFAM" id="SSF49785">
    <property type="entry name" value="Galactose-binding domain-like"/>
    <property type="match status" value="1"/>
</dbReference>
<dbReference type="Proteomes" id="UP001152795">
    <property type="component" value="Unassembled WGS sequence"/>
</dbReference>
<dbReference type="Pfam" id="PF00754">
    <property type="entry name" value="F5_F8_type_C"/>
    <property type="match status" value="1"/>
</dbReference>
<dbReference type="InterPro" id="IPR000421">
    <property type="entry name" value="FA58C"/>
</dbReference>